<evidence type="ECO:0000313" key="14">
    <source>
        <dbReference type="EMBL" id="SEM28410.1"/>
    </source>
</evidence>
<dbReference type="GO" id="GO:0005829">
    <property type="term" value="C:cytosol"/>
    <property type="evidence" value="ECO:0007669"/>
    <property type="project" value="TreeGrafter"/>
</dbReference>
<evidence type="ECO:0000256" key="2">
    <source>
        <dbReference type="ARBA" id="ARBA00022679"/>
    </source>
</evidence>
<evidence type="ECO:0000313" key="15">
    <source>
        <dbReference type="Proteomes" id="UP000199450"/>
    </source>
</evidence>
<dbReference type="InterPro" id="IPR001763">
    <property type="entry name" value="Rhodanese-like_dom"/>
</dbReference>
<evidence type="ECO:0000256" key="6">
    <source>
        <dbReference type="ARBA" id="ARBA00055169"/>
    </source>
</evidence>
<name>A0A1H7X3G1_9FLAO</name>
<dbReference type="SMART" id="SM00450">
    <property type="entry name" value="RHOD"/>
    <property type="match status" value="1"/>
</dbReference>
<sequence>MLNLERYDRQIKLQGFGIEAQKKLVSARVLVIGAGGLGCPVLQYLTAAGVGNIGIVDDDRVSLSNLHRQILYNPNDIGKLKTETAFERLNVMNPEVKSSMIPERIATKNAVKIISNYDIIIDCTDNFPTRYLLDDVCRILQKPLIFGAIYQYEGQVAVFNVKNKDESVTHYRHLFPEPPEPGEVPDCNDAGVLGVLPGVIGTIQAAEAIKLITGIGEPLINKLMTINILNYQTAVFEIPSMNLTDKNIPSSVEEFENMNYQLHCGIEYDGIKNISPSEFKKTAQLHDTVIIDVREPDENPKLDLPYISIPLYQLKENLSQIHNRNIIVVCQSGKRSITAAKILQEILGAEYKISHLEGGINHLNKKINEQD</sequence>
<keyword evidence="3" id="KW-0547">Nucleotide-binding</keyword>
<dbReference type="STRING" id="295069.SAMN05421856_102189"/>
<keyword evidence="4" id="KW-0067">ATP-binding</keyword>
<dbReference type="InterPro" id="IPR045886">
    <property type="entry name" value="ThiF/MoeB/HesA"/>
</dbReference>
<comment type="function">
    <text evidence="6">Catalyzes the adenylation by ATP of the carboxyl group of the C-terminal glycine of sulfur carrier protein MoaD.</text>
</comment>
<reference evidence="15" key="1">
    <citation type="submission" date="2016-10" db="EMBL/GenBank/DDBJ databases">
        <authorList>
            <person name="Varghese N."/>
            <person name="Submissions S."/>
        </authorList>
    </citation>
    <scope>NUCLEOTIDE SEQUENCE [LARGE SCALE GENOMIC DNA]</scope>
    <source>
        <strain evidence="15">DSM 17453</strain>
    </source>
</reference>
<dbReference type="RefSeq" id="WP_089998793.1">
    <property type="nucleotide sequence ID" value="NZ_FOBV01000002.1"/>
</dbReference>
<evidence type="ECO:0000256" key="5">
    <source>
        <dbReference type="ARBA" id="ARBA00052218"/>
    </source>
</evidence>
<evidence type="ECO:0000256" key="10">
    <source>
        <dbReference type="ARBA" id="ARBA00075110"/>
    </source>
</evidence>
<evidence type="ECO:0000256" key="3">
    <source>
        <dbReference type="ARBA" id="ARBA00022741"/>
    </source>
</evidence>
<evidence type="ECO:0000256" key="8">
    <source>
        <dbReference type="ARBA" id="ARBA00066884"/>
    </source>
</evidence>
<dbReference type="Gene3D" id="3.40.50.720">
    <property type="entry name" value="NAD(P)-binding Rossmann-like Domain"/>
    <property type="match status" value="1"/>
</dbReference>
<dbReference type="EC" id="2.7.7.80" evidence="8"/>
<keyword evidence="15" id="KW-1185">Reference proteome</keyword>
<dbReference type="CDD" id="cd00757">
    <property type="entry name" value="ThiF_MoeB_HesA_family"/>
    <property type="match status" value="1"/>
</dbReference>
<comment type="catalytic activity">
    <reaction evidence="5">
        <text>[molybdopterin-synthase sulfur-carrier protein]-C-terminal Gly-Gly + ATP + H(+) = [molybdopterin-synthase sulfur-carrier protein]-C-terminal Gly-Gly-AMP + diphosphate</text>
        <dbReference type="Rhea" id="RHEA:43616"/>
        <dbReference type="Rhea" id="RHEA-COMP:12159"/>
        <dbReference type="Rhea" id="RHEA-COMP:12202"/>
        <dbReference type="ChEBI" id="CHEBI:15378"/>
        <dbReference type="ChEBI" id="CHEBI:30616"/>
        <dbReference type="ChEBI" id="CHEBI:33019"/>
        <dbReference type="ChEBI" id="CHEBI:90618"/>
        <dbReference type="ChEBI" id="CHEBI:90778"/>
        <dbReference type="EC" id="2.7.7.80"/>
    </reaction>
</comment>
<dbReference type="Pfam" id="PF00581">
    <property type="entry name" value="Rhodanese"/>
    <property type="match status" value="1"/>
</dbReference>
<evidence type="ECO:0000256" key="1">
    <source>
        <dbReference type="ARBA" id="ARBA00009919"/>
    </source>
</evidence>
<dbReference type="FunFam" id="3.40.50.720:FF:000033">
    <property type="entry name" value="Adenylyltransferase and sulfurtransferase MOCS3"/>
    <property type="match status" value="1"/>
</dbReference>
<dbReference type="EMBL" id="FOBV01000002">
    <property type="protein sequence ID" value="SEM28410.1"/>
    <property type="molecule type" value="Genomic_DNA"/>
</dbReference>
<dbReference type="PANTHER" id="PTHR10953:SF102">
    <property type="entry name" value="ADENYLYLTRANSFERASE AND SULFURTRANSFERASE MOCS3"/>
    <property type="match status" value="1"/>
</dbReference>
<dbReference type="GO" id="GO:0008146">
    <property type="term" value="F:sulfotransferase activity"/>
    <property type="evidence" value="ECO:0007669"/>
    <property type="project" value="TreeGrafter"/>
</dbReference>
<dbReference type="Gene3D" id="3.40.250.10">
    <property type="entry name" value="Rhodanese-like domain"/>
    <property type="match status" value="1"/>
</dbReference>
<dbReference type="GO" id="GO:0061605">
    <property type="term" value="F:molybdopterin-synthase adenylyltransferase activity"/>
    <property type="evidence" value="ECO:0007669"/>
    <property type="project" value="UniProtKB-EC"/>
</dbReference>
<protein>
    <recommendedName>
        <fullName evidence="9">Molybdopterin-synthase adenylyltransferase</fullName>
        <ecNumber evidence="8">2.7.7.80</ecNumber>
    </recommendedName>
    <alternativeName>
        <fullName evidence="12">MoaD protein adenylase</fullName>
    </alternativeName>
    <alternativeName>
        <fullName evidence="10">Molybdopterin-converting factor subunit 1 adenylase</fullName>
    </alternativeName>
    <alternativeName>
        <fullName evidence="11">Sulfur carrier protein MoaD adenylyltransferase</fullName>
    </alternativeName>
</protein>
<dbReference type="InterPro" id="IPR000594">
    <property type="entry name" value="ThiF_NAD_FAD-bd"/>
</dbReference>
<organism evidence="14 15">
    <name type="scientific">Chryseobacterium taichungense</name>
    <dbReference type="NCBI Taxonomy" id="295069"/>
    <lineage>
        <taxon>Bacteria</taxon>
        <taxon>Pseudomonadati</taxon>
        <taxon>Bacteroidota</taxon>
        <taxon>Flavobacteriia</taxon>
        <taxon>Flavobacteriales</taxon>
        <taxon>Weeksellaceae</taxon>
        <taxon>Chryseobacterium group</taxon>
        <taxon>Chryseobacterium</taxon>
    </lineage>
</organism>
<dbReference type="GO" id="GO:0008641">
    <property type="term" value="F:ubiquitin-like modifier activating enzyme activity"/>
    <property type="evidence" value="ECO:0007669"/>
    <property type="project" value="InterPro"/>
</dbReference>
<dbReference type="SUPFAM" id="SSF69572">
    <property type="entry name" value="Activating enzymes of the ubiquitin-like proteins"/>
    <property type="match status" value="1"/>
</dbReference>
<dbReference type="AlphaFoldDB" id="A0A1H7X3G1"/>
<feature type="domain" description="Rhodanese" evidence="13">
    <location>
        <begin position="284"/>
        <end position="368"/>
    </location>
</feature>
<dbReference type="Pfam" id="PF00899">
    <property type="entry name" value="ThiF"/>
    <property type="match status" value="1"/>
</dbReference>
<dbReference type="InterPro" id="IPR035985">
    <property type="entry name" value="Ubiquitin-activating_enz"/>
</dbReference>
<evidence type="ECO:0000256" key="12">
    <source>
        <dbReference type="ARBA" id="ARBA00078531"/>
    </source>
</evidence>
<dbReference type="CDD" id="cd00158">
    <property type="entry name" value="RHOD"/>
    <property type="match status" value="1"/>
</dbReference>
<keyword evidence="14" id="KW-0548">Nucleotidyltransferase</keyword>
<evidence type="ECO:0000256" key="9">
    <source>
        <dbReference type="ARBA" id="ARBA00073635"/>
    </source>
</evidence>
<accession>A0A1H7X3G1</accession>
<dbReference type="PANTHER" id="PTHR10953">
    <property type="entry name" value="UBIQUITIN-ACTIVATING ENZYME E1"/>
    <property type="match status" value="1"/>
</dbReference>
<evidence type="ECO:0000256" key="7">
    <source>
        <dbReference type="ARBA" id="ARBA00063809"/>
    </source>
</evidence>
<evidence type="ECO:0000259" key="13">
    <source>
        <dbReference type="PROSITE" id="PS50206"/>
    </source>
</evidence>
<comment type="similarity">
    <text evidence="1">Belongs to the HesA/MoeB/ThiF family.</text>
</comment>
<evidence type="ECO:0000256" key="4">
    <source>
        <dbReference type="ARBA" id="ARBA00022840"/>
    </source>
</evidence>
<dbReference type="GO" id="GO:0005524">
    <property type="term" value="F:ATP binding"/>
    <property type="evidence" value="ECO:0007669"/>
    <property type="project" value="UniProtKB-KW"/>
</dbReference>
<dbReference type="InterPro" id="IPR036873">
    <property type="entry name" value="Rhodanese-like_dom_sf"/>
</dbReference>
<evidence type="ECO:0000256" key="11">
    <source>
        <dbReference type="ARBA" id="ARBA00075328"/>
    </source>
</evidence>
<dbReference type="OrthoDB" id="9804286at2"/>
<dbReference type="GO" id="GO:0004792">
    <property type="term" value="F:thiosulfate-cyanide sulfurtransferase activity"/>
    <property type="evidence" value="ECO:0007669"/>
    <property type="project" value="TreeGrafter"/>
</dbReference>
<proteinExistence type="inferred from homology"/>
<dbReference type="Proteomes" id="UP000199450">
    <property type="component" value="Unassembled WGS sequence"/>
</dbReference>
<keyword evidence="2 14" id="KW-0808">Transferase</keyword>
<gene>
    <name evidence="14" type="ORF">SAMN05421856_102189</name>
</gene>
<comment type="subunit">
    <text evidence="7">Homodimer. Forms a stable heterotetrameric complex of 2 MoeB and 2 MoaD during adenylation of MoaD.</text>
</comment>
<dbReference type="PROSITE" id="PS50206">
    <property type="entry name" value="RHODANESE_3"/>
    <property type="match status" value="1"/>
</dbReference>